<protein>
    <submittedName>
        <fullName evidence="1">Uncharacterized protein</fullName>
    </submittedName>
</protein>
<accession>A0A9N8EUF9</accession>
<organism evidence="1 2">
    <name type="scientific">Seminavis robusta</name>
    <dbReference type="NCBI Taxonomy" id="568900"/>
    <lineage>
        <taxon>Eukaryota</taxon>
        <taxon>Sar</taxon>
        <taxon>Stramenopiles</taxon>
        <taxon>Ochrophyta</taxon>
        <taxon>Bacillariophyta</taxon>
        <taxon>Bacillariophyceae</taxon>
        <taxon>Bacillariophycidae</taxon>
        <taxon>Naviculales</taxon>
        <taxon>Naviculaceae</taxon>
        <taxon>Seminavis</taxon>
    </lineage>
</organism>
<comment type="caution">
    <text evidence="1">The sequence shown here is derived from an EMBL/GenBank/DDBJ whole genome shotgun (WGS) entry which is preliminary data.</text>
</comment>
<name>A0A9N8EUF9_9STRA</name>
<dbReference type="AlphaFoldDB" id="A0A9N8EUF9"/>
<sequence>MPAYEATTAMTKEAVQETAEDQQCAEEQEFHQCSISGNGQFLPLRSRAGGRAVSCCGPRGPIMSKIKRIGEEAPCTAGSAVTMAKNCHGCQEQLESSQVPPLLLPF</sequence>
<evidence type="ECO:0000313" key="1">
    <source>
        <dbReference type="EMBL" id="CAB9525724.1"/>
    </source>
</evidence>
<dbReference type="Proteomes" id="UP001153069">
    <property type="component" value="Unassembled WGS sequence"/>
</dbReference>
<gene>
    <name evidence="1" type="ORF">SEMRO_1717_G293251.1</name>
</gene>
<keyword evidence="2" id="KW-1185">Reference proteome</keyword>
<dbReference type="EMBL" id="CAICTM010001715">
    <property type="protein sequence ID" value="CAB9525724.1"/>
    <property type="molecule type" value="Genomic_DNA"/>
</dbReference>
<proteinExistence type="predicted"/>
<evidence type="ECO:0000313" key="2">
    <source>
        <dbReference type="Proteomes" id="UP001153069"/>
    </source>
</evidence>
<reference evidence="1" key="1">
    <citation type="submission" date="2020-06" db="EMBL/GenBank/DDBJ databases">
        <authorList>
            <consortium name="Plant Systems Biology data submission"/>
        </authorList>
    </citation>
    <scope>NUCLEOTIDE SEQUENCE</scope>
    <source>
        <strain evidence="1">D6</strain>
    </source>
</reference>